<keyword evidence="4" id="KW-1185">Reference proteome</keyword>
<reference evidence="4" key="1">
    <citation type="journal article" date="2017" name="Nat. Ecol. Evol.">
        <title>Genome expansion and lineage-specific genetic innovations in the forest pathogenic fungi Armillaria.</title>
        <authorList>
            <person name="Sipos G."/>
            <person name="Prasanna A.N."/>
            <person name="Walter M.C."/>
            <person name="O'Connor E."/>
            <person name="Balint B."/>
            <person name="Krizsan K."/>
            <person name="Kiss B."/>
            <person name="Hess J."/>
            <person name="Varga T."/>
            <person name="Slot J."/>
            <person name="Riley R."/>
            <person name="Boka B."/>
            <person name="Rigling D."/>
            <person name="Barry K."/>
            <person name="Lee J."/>
            <person name="Mihaltcheva S."/>
            <person name="LaButti K."/>
            <person name="Lipzen A."/>
            <person name="Waldron R."/>
            <person name="Moloney N.M."/>
            <person name="Sperisen C."/>
            <person name="Kredics L."/>
            <person name="Vagvoelgyi C."/>
            <person name="Patrignani A."/>
            <person name="Fitzpatrick D."/>
            <person name="Nagy I."/>
            <person name="Doyle S."/>
            <person name="Anderson J.B."/>
            <person name="Grigoriev I.V."/>
            <person name="Gueldener U."/>
            <person name="Muensterkoetter M."/>
            <person name="Nagy L.G."/>
        </authorList>
    </citation>
    <scope>NUCLEOTIDE SEQUENCE [LARGE SCALE GENOMIC DNA]</scope>
    <source>
        <strain evidence="4">C18/9</strain>
    </source>
</reference>
<organism evidence="3 4">
    <name type="scientific">Armillaria ostoyae</name>
    <name type="common">Armillaria root rot fungus</name>
    <dbReference type="NCBI Taxonomy" id="47428"/>
    <lineage>
        <taxon>Eukaryota</taxon>
        <taxon>Fungi</taxon>
        <taxon>Dikarya</taxon>
        <taxon>Basidiomycota</taxon>
        <taxon>Agaricomycotina</taxon>
        <taxon>Agaricomycetes</taxon>
        <taxon>Agaricomycetidae</taxon>
        <taxon>Agaricales</taxon>
        <taxon>Marasmiineae</taxon>
        <taxon>Physalacriaceae</taxon>
        <taxon>Armillaria</taxon>
    </lineage>
</organism>
<feature type="domain" description="PET" evidence="2">
    <location>
        <begin position="23"/>
        <end position="132"/>
    </location>
</feature>
<dbReference type="InterPro" id="IPR010442">
    <property type="entry name" value="PET_domain"/>
</dbReference>
<dbReference type="OrthoDB" id="10254310at2759"/>
<evidence type="ECO:0000259" key="2">
    <source>
        <dbReference type="PROSITE" id="PS51303"/>
    </source>
</evidence>
<dbReference type="PROSITE" id="PS51303">
    <property type="entry name" value="PET"/>
    <property type="match status" value="1"/>
</dbReference>
<sequence>MVLFEGKAGIIDAEPVVTDPHVMLGSSSAVTGKPTLGEPILPDWLEKGVESSLRDTEEDVAPPPAVPIALSSAEQQRMRERVSLTPTSRADVGAQGTSSKVLLTDLDKFYEEEEEEAEEVEEVEGEEGGEESEGEDGHSSDGSSQEGSADDASSEEEDVDTTYRPSVA</sequence>
<dbReference type="STRING" id="47428.A0A284RWL5"/>
<accession>A0A284RWL5</accession>
<dbReference type="AlphaFoldDB" id="A0A284RWL5"/>
<feature type="region of interest" description="Disordered" evidence="1">
    <location>
        <begin position="50"/>
        <end position="168"/>
    </location>
</feature>
<protein>
    <recommendedName>
        <fullName evidence="2">PET domain-containing protein</fullName>
    </recommendedName>
</protein>
<gene>
    <name evidence="3" type="ORF">ARMOST_16582</name>
</gene>
<feature type="compositionally biased region" description="Acidic residues" evidence="1">
    <location>
        <begin position="110"/>
        <end position="134"/>
    </location>
</feature>
<evidence type="ECO:0000313" key="4">
    <source>
        <dbReference type="Proteomes" id="UP000219338"/>
    </source>
</evidence>
<evidence type="ECO:0000313" key="3">
    <source>
        <dbReference type="EMBL" id="SJL13144.1"/>
    </source>
</evidence>
<proteinExistence type="predicted"/>
<dbReference type="EMBL" id="FUEG01000019">
    <property type="protein sequence ID" value="SJL13144.1"/>
    <property type="molecule type" value="Genomic_DNA"/>
</dbReference>
<name>A0A284RWL5_ARMOS</name>
<dbReference type="Proteomes" id="UP000219338">
    <property type="component" value="Unassembled WGS sequence"/>
</dbReference>
<dbReference type="OMA" id="FTHGDSN"/>
<evidence type="ECO:0000256" key="1">
    <source>
        <dbReference type="SAM" id="MobiDB-lite"/>
    </source>
</evidence>
<dbReference type="GO" id="GO:0008270">
    <property type="term" value="F:zinc ion binding"/>
    <property type="evidence" value="ECO:0007669"/>
    <property type="project" value="InterPro"/>
</dbReference>
<feature type="compositionally biased region" description="Acidic residues" evidence="1">
    <location>
        <begin position="148"/>
        <end position="160"/>
    </location>
</feature>